<organism evidence="1">
    <name type="scientific">marine sediment metagenome</name>
    <dbReference type="NCBI Taxonomy" id="412755"/>
    <lineage>
        <taxon>unclassified sequences</taxon>
        <taxon>metagenomes</taxon>
        <taxon>ecological metagenomes</taxon>
    </lineage>
</organism>
<gene>
    <name evidence="1" type="ORF">S06H3_17573</name>
</gene>
<proteinExistence type="predicted"/>
<evidence type="ECO:0000313" key="1">
    <source>
        <dbReference type="EMBL" id="GAI08344.1"/>
    </source>
</evidence>
<dbReference type="AlphaFoldDB" id="X1MPN1"/>
<dbReference type="EMBL" id="BARV01008797">
    <property type="protein sequence ID" value="GAI08344.1"/>
    <property type="molecule type" value="Genomic_DNA"/>
</dbReference>
<name>X1MPN1_9ZZZZ</name>
<sequence>MEGAEVTAKIGETLWATTYVDSLGLYGYAEEFQVPVDDPETPEIEGGTPGQTVNLFIEGIPAGSFTLVAGGAGEPPGQPVDLEVTDDAGPTGTIEINDGDACTDNPDVTLALTCDDGLWGCGCDQMRFSNDNIDWTDSWKPVAATFGPWTLSAGDEVKTVYVQFRDAAGNDSVGDISDDIKLDTTDPDGTISINGGAATTNNRDVTLDLTWDDFDGCGVVSMRFSNDDIDWSDPWKPVTATFGPWTLTEDDGVKTVYVEFLDAVNNNSNSDYTISD</sequence>
<protein>
    <submittedName>
        <fullName evidence="1">Uncharacterized protein</fullName>
    </submittedName>
</protein>
<reference evidence="1" key="1">
    <citation type="journal article" date="2014" name="Front. Microbiol.">
        <title>High frequency of phylogenetically diverse reductive dehalogenase-homologous genes in deep subseafloor sedimentary metagenomes.</title>
        <authorList>
            <person name="Kawai M."/>
            <person name="Futagami T."/>
            <person name="Toyoda A."/>
            <person name="Takaki Y."/>
            <person name="Nishi S."/>
            <person name="Hori S."/>
            <person name="Arai W."/>
            <person name="Tsubouchi T."/>
            <person name="Morono Y."/>
            <person name="Uchiyama I."/>
            <person name="Ito T."/>
            <person name="Fujiyama A."/>
            <person name="Inagaki F."/>
            <person name="Takami H."/>
        </authorList>
    </citation>
    <scope>NUCLEOTIDE SEQUENCE</scope>
    <source>
        <strain evidence="1">Expedition CK06-06</strain>
    </source>
</reference>
<feature type="non-terminal residue" evidence="1">
    <location>
        <position position="276"/>
    </location>
</feature>
<comment type="caution">
    <text evidence="1">The sequence shown here is derived from an EMBL/GenBank/DDBJ whole genome shotgun (WGS) entry which is preliminary data.</text>
</comment>
<accession>X1MPN1</accession>